<dbReference type="Proteomes" id="UP000054874">
    <property type="component" value="Unassembled WGS sequence"/>
</dbReference>
<feature type="transmembrane region" description="Helical" evidence="1">
    <location>
        <begin position="7"/>
        <end position="25"/>
    </location>
</feature>
<gene>
    <name evidence="2" type="ORF">ASU35_11490</name>
</gene>
<reference evidence="2 3" key="1">
    <citation type="submission" date="2015-11" db="EMBL/GenBank/DDBJ databases">
        <title>Butyribacter intestini gen. nov., sp. nov., a butyric acid-producing bacterium of the family Lachnospiraceae isolated from the human faeces.</title>
        <authorList>
            <person name="Zou Y."/>
            <person name="Xue W."/>
            <person name="Luo G."/>
            <person name="Lv M."/>
        </authorList>
    </citation>
    <scope>NUCLEOTIDE SEQUENCE [LARGE SCALE GENOMIC DNA]</scope>
    <source>
        <strain evidence="2 3">ACET-33324</strain>
    </source>
</reference>
<sequence>MKKWIKLYGVHIGICVVAIVIAFVVNTKTNMERLHAYTVSEPVYTILKEVTSISEENGSLTLTGWGFDTNIYNENSRCELILQDTETGEALWPKMEKNPAPVQIAERYTDGEDYSGASFEGSLKKNKMDPDSVYEILIRYTTDYVDENGNEQQYVRTVTTDEFLYQEQMTEYNPKTFVAPEIAGTELEKELEEARLFHYFSEGMWIYYNAENLYYIVDKTILEDGKGTSFPVLWFVRNIEDLPEANREYGFGNNAFYIWENEVVYTDIVDYRVWKTAMPSDKVVSIGTGLYNDGESSWILNTKEQIGDMSYGQ</sequence>
<evidence type="ECO:0000313" key="3">
    <source>
        <dbReference type="Proteomes" id="UP000054874"/>
    </source>
</evidence>
<organism evidence="2 3">
    <name type="scientific">Acetivibrio ethanolgignens</name>
    <dbReference type="NCBI Taxonomy" id="290052"/>
    <lineage>
        <taxon>Bacteria</taxon>
        <taxon>Bacillati</taxon>
        <taxon>Bacillota</taxon>
        <taxon>Clostridia</taxon>
        <taxon>Eubacteriales</taxon>
        <taxon>Oscillospiraceae</taxon>
        <taxon>Acetivibrio</taxon>
    </lineage>
</organism>
<dbReference type="AlphaFoldDB" id="A0A0V8QDX8"/>
<dbReference type="STRING" id="290052.ASU35_11490"/>
<dbReference type="RefSeq" id="WP_058352951.1">
    <property type="nucleotide sequence ID" value="NZ_CABMMD010000160.1"/>
</dbReference>
<evidence type="ECO:0000256" key="1">
    <source>
        <dbReference type="SAM" id="Phobius"/>
    </source>
</evidence>
<dbReference type="EMBL" id="LNAM01000160">
    <property type="protein sequence ID" value="KSV58801.1"/>
    <property type="molecule type" value="Genomic_DNA"/>
</dbReference>
<keyword evidence="1" id="KW-0472">Membrane</keyword>
<comment type="caution">
    <text evidence="2">The sequence shown here is derived from an EMBL/GenBank/DDBJ whole genome shotgun (WGS) entry which is preliminary data.</text>
</comment>
<keyword evidence="1" id="KW-1133">Transmembrane helix</keyword>
<dbReference type="OrthoDB" id="1641940at2"/>
<keyword evidence="3" id="KW-1185">Reference proteome</keyword>
<keyword evidence="1" id="KW-0812">Transmembrane</keyword>
<proteinExistence type="predicted"/>
<protein>
    <submittedName>
        <fullName evidence="2">Uncharacterized protein</fullName>
    </submittedName>
</protein>
<accession>A0A0V8QDX8</accession>
<evidence type="ECO:0000313" key="2">
    <source>
        <dbReference type="EMBL" id="KSV58801.1"/>
    </source>
</evidence>
<name>A0A0V8QDX8_9FIRM</name>